<dbReference type="AlphaFoldDB" id="A0ABD3QUE4"/>
<organism evidence="1 2">
    <name type="scientific">Cyclotella atomus</name>
    <dbReference type="NCBI Taxonomy" id="382360"/>
    <lineage>
        <taxon>Eukaryota</taxon>
        <taxon>Sar</taxon>
        <taxon>Stramenopiles</taxon>
        <taxon>Ochrophyta</taxon>
        <taxon>Bacillariophyta</taxon>
        <taxon>Coscinodiscophyceae</taxon>
        <taxon>Thalassiosirophycidae</taxon>
        <taxon>Stephanodiscales</taxon>
        <taxon>Stephanodiscaceae</taxon>
        <taxon>Cyclotella</taxon>
    </lineage>
</organism>
<protein>
    <submittedName>
        <fullName evidence="1">Uncharacterized protein</fullName>
    </submittedName>
</protein>
<dbReference type="EMBL" id="JALLPJ020000063">
    <property type="protein sequence ID" value="KAL3803782.1"/>
    <property type="molecule type" value="Genomic_DNA"/>
</dbReference>
<keyword evidence="2" id="KW-1185">Reference proteome</keyword>
<accession>A0ABD3QUE4</accession>
<gene>
    <name evidence="1" type="ORF">ACHAWO_002927</name>
</gene>
<comment type="caution">
    <text evidence="1">The sequence shown here is derived from an EMBL/GenBank/DDBJ whole genome shotgun (WGS) entry which is preliminary data.</text>
</comment>
<dbReference type="Proteomes" id="UP001530400">
    <property type="component" value="Unassembled WGS sequence"/>
</dbReference>
<name>A0ABD3QUE4_9STRA</name>
<reference evidence="1 2" key="1">
    <citation type="submission" date="2024-10" db="EMBL/GenBank/DDBJ databases">
        <title>Updated reference genomes for cyclostephanoid diatoms.</title>
        <authorList>
            <person name="Roberts W.R."/>
            <person name="Alverson A.J."/>
        </authorList>
    </citation>
    <scope>NUCLEOTIDE SEQUENCE [LARGE SCALE GENOMIC DNA]</scope>
    <source>
        <strain evidence="1 2">AJA010-31</strain>
    </source>
</reference>
<proteinExistence type="predicted"/>
<evidence type="ECO:0000313" key="1">
    <source>
        <dbReference type="EMBL" id="KAL3803782.1"/>
    </source>
</evidence>
<sequence>MANYSHRSCLVIVDLLRERAEILACNNIMVRRTWLYYEQISLPLSYEVEGVQLFPKQWSPNKEDPKTSSHVHITRAM</sequence>
<evidence type="ECO:0000313" key="2">
    <source>
        <dbReference type="Proteomes" id="UP001530400"/>
    </source>
</evidence>